<evidence type="ECO:0000256" key="4">
    <source>
        <dbReference type="ARBA" id="ARBA00022984"/>
    </source>
</evidence>
<dbReference type="InterPro" id="IPR004101">
    <property type="entry name" value="Mur_ligase_C"/>
</dbReference>
<dbReference type="PANTHER" id="PTHR23135">
    <property type="entry name" value="MUR LIGASE FAMILY MEMBER"/>
    <property type="match status" value="1"/>
</dbReference>
<reference evidence="19 20" key="1">
    <citation type="journal article" date="2019" name="Nat. Microbiol.">
        <title>Mediterranean grassland soil C-N compound turnover is dependent on rainfall and depth, and is mediated by genomically divergent microorganisms.</title>
        <authorList>
            <person name="Diamond S."/>
            <person name="Andeer P.F."/>
            <person name="Li Z."/>
            <person name="Crits-Christoph A."/>
            <person name="Burstein D."/>
            <person name="Anantharaman K."/>
            <person name="Lane K.R."/>
            <person name="Thomas B.C."/>
            <person name="Pan C."/>
            <person name="Northen T.R."/>
            <person name="Banfield J.F."/>
        </authorList>
    </citation>
    <scope>NUCLEOTIDE SEQUENCE [LARGE SCALE GENOMIC DNA]</scope>
    <source>
        <strain evidence="19">NP_8</strain>
    </source>
</reference>
<sequence length="519" mass="55530">MITLGELLRSLPSARVLGPTATPIADIAYHSKAVRSGGLFVAVRGLQHDGHTFVAEAIARGAVAVVVERPVEVSVGVTQVIVSDSRVALASLSCAFFGEPSRAFSLIGITGTNGKGTTAYLLDAVLARAGRRTGVVGTLGVKVGTQTTPLDRTTPEAPDLQRILRRMADHQLDNVLMEVASHALALHRVDGCRFRGAVFTNLTQDHLDFHKTLEAYRDAKRTLFEMVDPDGNAAINADDPSASLMAAASRAPVVTYGITSRADVRAEGLRLHLDGSEFTAVTPRGRLPVRLRLHGRFNVYNALAAIAAVDAQQIPLELIGQALAEFAGVPGRFEAVLEGQPFAVIVDYAHTPDGLENVLQAARGFSTGRTLVVFGCGGDRDRTKRPVMGKIAAQLGDVAIVTSDNPRSEQPTAIIEEILTGIRDPGSEIRDQPSQARGLRPQARIEVEPDRRKAISRAIELARPGDVVLIAGKGHEPYQEIKGVKHPFDDREVAREVLRQLRRGQGSGVGGQGSEQGSW</sequence>
<keyword evidence="3 14" id="KW-0133">Cell shape</keyword>
<evidence type="ECO:0000256" key="10">
    <source>
        <dbReference type="ARBA" id="ARBA00072883"/>
    </source>
</evidence>
<evidence type="ECO:0000256" key="15">
    <source>
        <dbReference type="RuleBase" id="RU004135"/>
    </source>
</evidence>
<dbReference type="HAMAP" id="MF_00208">
    <property type="entry name" value="MurE"/>
    <property type="match status" value="1"/>
</dbReference>
<evidence type="ECO:0000259" key="16">
    <source>
        <dbReference type="Pfam" id="PF01225"/>
    </source>
</evidence>
<dbReference type="Pfam" id="PF01225">
    <property type="entry name" value="Mur_ligase"/>
    <property type="match status" value="1"/>
</dbReference>
<evidence type="ECO:0000313" key="20">
    <source>
        <dbReference type="Proteomes" id="UP000318834"/>
    </source>
</evidence>
<dbReference type="NCBIfam" id="NF001124">
    <property type="entry name" value="PRK00139.1-2"/>
    <property type="match status" value="1"/>
</dbReference>
<dbReference type="SUPFAM" id="SSF53244">
    <property type="entry name" value="MurD-like peptide ligases, peptide-binding domain"/>
    <property type="match status" value="1"/>
</dbReference>
<evidence type="ECO:0000313" key="19">
    <source>
        <dbReference type="EMBL" id="TMI76730.1"/>
    </source>
</evidence>
<feature type="binding site" evidence="14">
    <location>
        <position position="188"/>
    </location>
    <ligand>
        <name>UDP-N-acetyl-alpha-D-muramoyl-L-alanyl-D-glutamate</name>
        <dbReference type="ChEBI" id="CHEBI:83900"/>
    </ligand>
</feature>
<dbReference type="GO" id="GO:0008765">
    <property type="term" value="F:UDP-N-acetylmuramoylalanyl-D-glutamate-2,6-diaminopimelate ligase activity"/>
    <property type="evidence" value="ECO:0007669"/>
    <property type="project" value="UniProtKB-UniRule"/>
</dbReference>
<feature type="binding site" evidence="14">
    <location>
        <position position="472"/>
    </location>
    <ligand>
        <name>meso-2,6-diaminopimelate</name>
        <dbReference type="ChEBI" id="CHEBI:57791"/>
    </ligand>
</feature>
<evidence type="ECO:0000256" key="14">
    <source>
        <dbReference type="HAMAP-Rule" id="MF_00208"/>
    </source>
</evidence>
<dbReference type="InterPro" id="IPR000713">
    <property type="entry name" value="Mur_ligase_N"/>
</dbReference>
<feature type="binding site" evidence="14">
    <location>
        <position position="476"/>
    </location>
    <ligand>
        <name>meso-2,6-diaminopimelate</name>
        <dbReference type="ChEBI" id="CHEBI:57791"/>
    </ligand>
</feature>
<protein>
    <recommendedName>
        <fullName evidence="10 14">UDP-N-acetylmuramoyl-L-alanyl-D-glutamate--2,6-diaminopimelate ligase</fullName>
        <ecNumber evidence="9 14">6.3.2.13</ecNumber>
    </recommendedName>
    <alternativeName>
        <fullName evidence="11 14">Meso-A2pm-adding enzyme</fullName>
    </alternativeName>
    <alternativeName>
        <fullName evidence="12 14">Meso-diaminopimelate-adding enzyme</fullName>
    </alternativeName>
    <alternativeName>
        <fullName evidence="13 14">UDP-MurNAc-L-Ala-D-Glu:meso-diaminopimelate ligase</fullName>
    </alternativeName>
    <alternativeName>
        <fullName evidence="14">UDP-MurNAc-tripeptide synthetase</fullName>
    </alternativeName>
    <alternativeName>
        <fullName evidence="14">UDP-N-acetylmuramyl-tripeptide synthetase</fullName>
    </alternativeName>
</protein>
<comment type="subcellular location">
    <subcellularLocation>
        <location evidence="14 15">Cytoplasm</location>
    </subcellularLocation>
</comment>
<proteinExistence type="inferred from homology"/>
<evidence type="ECO:0000256" key="13">
    <source>
        <dbReference type="ARBA" id="ARBA00081560"/>
    </source>
</evidence>
<dbReference type="InterPro" id="IPR035911">
    <property type="entry name" value="MurE/MurF_N"/>
</dbReference>
<dbReference type="InterPro" id="IPR036615">
    <property type="entry name" value="Mur_ligase_C_dom_sf"/>
</dbReference>
<dbReference type="SUPFAM" id="SSF63418">
    <property type="entry name" value="MurE/MurF N-terminal domain"/>
    <property type="match status" value="1"/>
</dbReference>
<keyword evidence="14" id="KW-0460">Magnesium</keyword>
<dbReference type="InterPro" id="IPR036565">
    <property type="entry name" value="Mur-like_cat_sf"/>
</dbReference>
<comment type="pathway">
    <text evidence="14 15">Cell wall biogenesis; peptidoglycan biosynthesis.</text>
</comment>
<feature type="modified residue" description="N6-carboxylysine" evidence="14">
    <location>
        <position position="220"/>
    </location>
</feature>
<dbReference type="GO" id="GO:0071555">
    <property type="term" value="P:cell wall organization"/>
    <property type="evidence" value="ECO:0007669"/>
    <property type="project" value="UniProtKB-KW"/>
</dbReference>
<feature type="short sequence motif" description="Meso-diaminopimelate recognition motif" evidence="14">
    <location>
        <begin position="404"/>
        <end position="407"/>
    </location>
</feature>
<dbReference type="InterPro" id="IPR005761">
    <property type="entry name" value="UDP-N-AcMur-Glu-dNH2Pim_ligase"/>
</dbReference>
<dbReference type="GO" id="GO:0009252">
    <property type="term" value="P:peptidoglycan biosynthetic process"/>
    <property type="evidence" value="ECO:0007669"/>
    <property type="project" value="UniProtKB-UniRule"/>
</dbReference>
<evidence type="ECO:0000256" key="3">
    <source>
        <dbReference type="ARBA" id="ARBA00022960"/>
    </source>
</evidence>
<dbReference type="AlphaFoldDB" id="A0A537IZJ0"/>
<evidence type="ECO:0000259" key="18">
    <source>
        <dbReference type="Pfam" id="PF08245"/>
    </source>
</evidence>
<comment type="similarity">
    <text evidence="1 14">Belongs to the MurCDEF family. MurE subfamily.</text>
</comment>
<feature type="binding site" evidence="14">
    <location>
        <begin position="153"/>
        <end position="154"/>
    </location>
    <ligand>
        <name>UDP-N-acetyl-alpha-D-muramoyl-L-alanyl-D-glutamate</name>
        <dbReference type="ChEBI" id="CHEBI:83900"/>
    </ligand>
</feature>
<comment type="caution">
    <text evidence="14">Lacks conserved residue(s) required for the propagation of feature annotation.</text>
</comment>
<comment type="PTM">
    <text evidence="14">Carboxylation is probably crucial for Mg(2+) binding and, consequently, for the gamma-phosphate positioning of ATP.</text>
</comment>
<name>A0A537IZJ0_9BACT</name>
<keyword evidence="14" id="KW-0067">ATP-binding</keyword>
<dbReference type="NCBIfam" id="NF001126">
    <property type="entry name" value="PRK00139.1-4"/>
    <property type="match status" value="1"/>
</dbReference>
<dbReference type="Gene3D" id="3.90.190.20">
    <property type="entry name" value="Mur ligase, C-terminal domain"/>
    <property type="match status" value="1"/>
</dbReference>
<keyword evidence="14" id="KW-0547">Nucleotide-binding</keyword>
<feature type="domain" description="Mur ligase C-terminal" evidence="17">
    <location>
        <begin position="331"/>
        <end position="474"/>
    </location>
</feature>
<dbReference type="SUPFAM" id="SSF53623">
    <property type="entry name" value="MurD-like peptide ligases, catalytic domain"/>
    <property type="match status" value="1"/>
</dbReference>
<dbReference type="EC" id="6.3.2.13" evidence="9 14"/>
<dbReference type="InterPro" id="IPR013221">
    <property type="entry name" value="Mur_ligase_cen"/>
</dbReference>
<gene>
    <name evidence="14" type="primary">murE</name>
    <name evidence="19" type="ORF">E6H05_02780</name>
</gene>
<dbReference type="GO" id="GO:0000287">
    <property type="term" value="F:magnesium ion binding"/>
    <property type="evidence" value="ECO:0007669"/>
    <property type="project" value="UniProtKB-UniRule"/>
</dbReference>
<evidence type="ECO:0000256" key="7">
    <source>
        <dbReference type="ARBA" id="ARBA00050251"/>
    </source>
</evidence>
<feature type="binding site" evidence="14">
    <location>
        <position position="380"/>
    </location>
    <ligand>
        <name>meso-2,6-diaminopimelate</name>
        <dbReference type="ChEBI" id="CHEBI:57791"/>
    </ligand>
</feature>
<keyword evidence="4 14" id="KW-0573">Peptidoglycan synthesis</keyword>
<evidence type="ECO:0000256" key="8">
    <source>
        <dbReference type="ARBA" id="ARBA00056782"/>
    </source>
</evidence>
<dbReference type="GO" id="GO:0051301">
    <property type="term" value="P:cell division"/>
    <property type="evidence" value="ECO:0007669"/>
    <property type="project" value="UniProtKB-KW"/>
</dbReference>
<evidence type="ECO:0000256" key="2">
    <source>
        <dbReference type="ARBA" id="ARBA00022618"/>
    </source>
</evidence>
<evidence type="ECO:0000256" key="9">
    <source>
        <dbReference type="ARBA" id="ARBA00066633"/>
    </source>
</evidence>
<dbReference type="Pfam" id="PF08245">
    <property type="entry name" value="Mur_ligase_M"/>
    <property type="match status" value="1"/>
</dbReference>
<accession>A0A537IZJ0</accession>
<comment type="cofactor">
    <cofactor evidence="14">
        <name>Mg(2+)</name>
        <dbReference type="ChEBI" id="CHEBI:18420"/>
    </cofactor>
</comment>
<keyword evidence="6 14" id="KW-0961">Cell wall biogenesis/degradation</keyword>
<evidence type="ECO:0000256" key="12">
    <source>
        <dbReference type="ARBA" id="ARBA00076158"/>
    </source>
</evidence>
<feature type="domain" description="Mur ligase N-terminal catalytic" evidence="16">
    <location>
        <begin position="26"/>
        <end position="83"/>
    </location>
</feature>
<dbReference type="EMBL" id="VBAP01000012">
    <property type="protein sequence ID" value="TMI76730.1"/>
    <property type="molecule type" value="Genomic_DNA"/>
</dbReference>
<dbReference type="PANTHER" id="PTHR23135:SF4">
    <property type="entry name" value="UDP-N-ACETYLMURAMOYL-L-ALANYL-D-GLUTAMATE--2,6-DIAMINOPIMELATE LIGASE MURE HOMOLOG, CHLOROPLASTIC"/>
    <property type="match status" value="1"/>
</dbReference>
<evidence type="ECO:0000256" key="1">
    <source>
        <dbReference type="ARBA" id="ARBA00005898"/>
    </source>
</evidence>
<dbReference type="FunFam" id="3.90.190.20:FF:000006">
    <property type="entry name" value="UDP-N-acetylmuramoyl-L-alanyl-D-glutamate--2,6-diaminopimelate ligase"/>
    <property type="match status" value="1"/>
</dbReference>
<feature type="binding site" evidence="14">
    <location>
        <position position="31"/>
    </location>
    <ligand>
        <name>UDP-N-acetyl-alpha-D-muramoyl-L-alanyl-D-glutamate</name>
        <dbReference type="ChEBI" id="CHEBI:83900"/>
    </ligand>
</feature>
<dbReference type="Gene3D" id="3.40.1390.10">
    <property type="entry name" value="MurE/MurF, N-terminal domain"/>
    <property type="match status" value="1"/>
</dbReference>
<evidence type="ECO:0000256" key="5">
    <source>
        <dbReference type="ARBA" id="ARBA00023306"/>
    </source>
</evidence>
<dbReference type="GO" id="GO:0005524">
    <property type="term" value="F:ATP binding"/>
    <property type="evidence" value="ECO:0007669"/>
    <property type="project" value="UniProtKB-UniRule"/>
</dbReference>
<evidence type="ECO:0000256" key="11">
    <source>
        <dbReference type="ARBA" id="ARBA00075482"/>
    </source>
</evidence>
<dbReference type="UniPathway" id="UPA00219"/>
<evidence type="ECO:0000256" key="6">
    <source>
        <dbReference type="ARBA" id="ARBA00023316"/>
    </source>
</evidence>
<dbReference type="GO" id="GO:0008360">
    <property type="term" value="P:regulation of cell shape"/>
    <property type="evidence" value="ECO:0007669"/>
    <property type="project" value="UniProtKB-KW"/>
</dbReference>
<feature type="binding site" evidence="14">
    <location>
        <begin position="404"/>
        <end position="407"/>
    </location>
    <ligand>
        <name>meso-2,6-diaminopimelate</name>
        <dbReference type="ChEBI" id="CHEBI:57791"/>
    </ligand>
</feature>
<keyword evidence="5 14" id="KW-0131">Cell cycle</keyword>
<feature type="domain" description="Mur ligase central" evidence="18">
    <location>
        <begin position="109"/>
        <end position="309"/>
    </location>
</feature>
<keyword evidence="14" id="KW-0963">Cytoplasm</keyword>
<keyword evidence="2 14" id="KW-0132">Cell division</keyword>
<comment type="function">
    <text evidence="8 14">Catalyzes the addition of meso-diaminopimelic acid to the nucleotide precursor UDP-N-acetylmuramoyl-L-alanyl-D-glutamate (UMAG) in the biosynthesis of bacterial cell-wall peptidoglycan.</text>
</comment>
<comment type="catalytic activity">
    <reaction evidence="7 14">
        <text>UDP-N-acetyl-alpha-D-muramoyl-L-alanyl-D-glutamate + meso-2,6-diaminopimelate + ATP = UDP-N-acetyl-alpha-D-muramoyl-L-alanyl-gamma-D-glutamyl-meso-2,6-diaminopimelate + ADP + phosphate + H(+)</text>
        <dbReference type="Rhea" id="RHEA:23676"/>
        <dbReference type="ChEBI" id="CHEBI:15378"/>
        <dbReference type="ChEBI" id="CHEBI:30616"/>
        <dbReference type="ChEBI" id="CHEBI:43474"/>
        <dbReference type="ChEBI" id="CHEBI:57791"/>
        <dbReference type="ChEBI" id="CHEBI:83900"/>
        <dbReference type="ChEBI" id="CHEBI:83905"/>
        <dbReference type="ChEBI" id="CHEBI:456216"/>
        <dbReference type="EC" id="6.3.2.13"/>
    </reaction>
</comment>
<evidence type="ECO:0000259" key="17">
    <source>
        <dbReference type="Pfam" id="PF02875"/>
    </source>
</evidence>
<dbReference type="Pfam" id="PF02875">
    <property type="entry name" value="Mur_ligase_C"/>
    <property type="match status" value="1"/>
</dbReference>
<dbReference type="GO" id="GO:0005737">
    <property type="term" value="C:cytoplasm"/>
    <property type="evidence" value="ECO:0007669"/>
    <property type="project" value="UniProtKB-SubCell"/>
</dbReference>
<dbReference type="Gene3D" id="3.40.1190.10">
    <property type="entry name" value="Mur-like, catalytic domain"/>
    <property type="match status" value="1"/>
</dbReference>
<keyword evidence="14 19" id="KW-0436">Ligase</keyword>
<dbReference type="Proteomes" id="UP000318834">
    <property type="component" value="Unassembled WGS sequence"/>
</dbReference>
<comment type="caution">
    <text evidence="19">The sequence shown here is derived from an EMBL/GenBank/DDBJ whole genome shotgun (WGS) entry which is preliminary data.</text>
</comment>
<dbReference type="NCBIfam" id="TIGR01085">
    <property type="entry name" value="murE"/>
    <property type="match status" value="1"/>
</dbReference>
<organism evidence="19 20">
    <name type="scientific">Candidatus Segetimicrobium genomatis</name>
    <dbReference type="NCBI Taxonomy" id="2569760"/>
    <lineage>
        <taxon>Bacteria</taxon>
        <taxon>Bacillati</taxon>
        <taxon>Candidatus Sysuimicrobiota</taxon>
        <taxon>Candidatus Sysuimicrobiia</taxon>
        <taxon>Candidatus Sysuimicrobiales</taxon>
        <taxon>Candidatus Segetimicrobiaceae</taxon>
        <taxon>Candidatus Segetimicrobium</taxon>
    </lineage>
</organism>